<accession>A0A284QP87</accession>
<dbReference type="InterPro" id="IPR045338">
    <property type="entry name" value="DUF6535"/>
</dbReference>
<keyword evidence="5" id="KW-1185">Reference proteome</keyword>
<feature type="compositionally biased region" description="Acidic residues" evidence="1">
    <location>
        <begin position="1"/>
        <end position="13"/>
    </location>
</feature>
<proteinExistence type="predicted"/>
<evidence type="ECO:0000313" key="4">
    <source>
        <dbReference type="EMBL" id="SJK98276.1"/>
    </source>
</evidence>
<feature type="compositionally biased region" description="Basic and acidic residues" evidence="1">
    <location>
        <begin position="15"/>
        <end position="36"/>
    </location>
</feature>
<feature type="transmembrane region" description="Helical" evidence="2">
    <location>
        <begin position="206"/>
        <end position="233"/>
    </location>
</feature>
<gene>
    <name evidence="4" type="ORF">ARMOST_01539</name>
</gene>
<dbReference type="STRING" id="47428.A0A284QP87"/>
<evidence type="ECO:0000256" key="1">
    <source>
        <dbReference type="SAM" id="MobiDB-lite"/>
    </source>
</evidence>
<feature type="transmembrane region" description="Helical" evidence="2">
    <location>
        <begin position="276"/>
        <end position="293"/>
    </location>
</feature>
<evidence type="ECO:0000256" key="2">
    <source>
        <dbReference type="SAM" id="Phobius"/>
    </source>
</evidence>
<feature type="transmembrane region" description="Helical" evidence="2">
    <location>
        <begin position="75"/>
        <end position="94"/>
    </location>
</feature>
<dbReference type="Proteomes" id="UP000219338">
    <property type="component" value="Unassembled WGS sequence"/>
</dbReference>
<keyword evidence="2" id="KW-0472">Membrane</keyword>
<feature type="region of interest" description="Disordered" evidence="1">
    <location>
        <begin position="1"/>
        <end position="43"/>
    </location>
</feature>
<sequence>MSEDSAAADEPDPIQEAHLKEMKRDLRKRDDSKQNEETSDAVYEETAPNATVWQTYMREGSKIDIRMVGECRENLDVLLAFAGLFSAVVTTFIVQTYQSLQADYTQASAMLLFELVSIQRALANGTPLDTIPKSSSNPSTTSIPSRGSVWVNGLWLTSLVLSLSTALIAVLVKQWLHHYAALPSGTSRERSHTRQFRHAGFQKWQVFAIVGLLPVIMHAALAIFFLGLVIFLVPLQVSLSWTIGSITAFVYAAYMISVFLPIFFCQCPYRTPLSNVAYTLYHLSSSVFTFASLQKWSQKPVVALREAESAAVKAHSDELSVDALHWLLSASSDPSIQDMVIQSIGGLPMSSKPRVDQVFQDAGDIREAHMILLSSSLERTKGSKPLPGTEIKVERLLRFELFIPPLWCDMYTLRRNRRFIDTSNASIELAASIHVNPSFAMSVHKPSGLPSSMVFLEHVLSLEVKLSAIVWFNLVQNAKRSGAFDAVASTEHRYPFIICKNVITVFRYQRQPSVPSPSIAVHFTDAVENYFLGEMIDNLLQMFSVFDLFQEEPLSSHLRVVLACTEFCLQVALDDSEGVWVTDNVLETLESHADAGSLSVAENKAIFSTIVRILEGQPWSRLTVWSQFYVLQIYAAIVNQARIPPSFSGLKSLITFMFDDHLSPTDHTKPFHHSLYSPFDLICDVLAHGLRTSTQQVYHAFRENQCLEMWGRNPFRSSMVKVVQGYIAGGMDEEAVEYLFRGENLFVACRILAVDGTGESCAGIITLARLRSKDSVWDTCRFGLRELMGEGKSDFFASQRTRRLDNGPYEALSFEDIEQQKNNVRAALTILHQNLAKNPI</sequence>
<reference evidence="5" key="1">
    <citation type="journal article" date="2017" name="Nat. Ecol. Evol.">
        <title>Genome expansion and lineage-specific genetic innovations in the forest pathogenic fungi Armillaria.</title>
        <authorList>
            <person name="Sipos G."/>
            <person name="Prasanna A.N."/>
            <person name="Walter M.C."/>
            <person name="O'Connor E."/>
            <person name="Balint B."/>
            <person name="Krizsan K."/>
            <person name="Kiss B."/>
            <person name="Hess J."/>
            <person name="Varga T."/>
            <person name="Slot J."/>
            <person name="Riley R."/>
            <person name="Boka B."/>
            <person name="Rigling D."/>
            <person name="Barry K."/>
            <person name="Lee J."/>
            <person name="Mihaltcheva S."/>
            <person name="LaButti K."/>
            <person name="Lipzen A."/>
            <person name="Waldron R."/>
            <person name="Moloney N.M."/>
            <person name="Sperisen C."/>
            <person name="Kredics L."/>
            <person name="Vagvoelgyi C."/>
            <person name="Patrignani A."/>
            <person name="Fitzpatrick D."/>
            <person name="Nagy I."/>
            <person name="Doyle S."/>
            <person name="Anderson J.B."/>
            <person name="Grigoriev I.V."/>
            <person name="Gueldener U."/>
            <person name="Muensterkoetter M."/>
            <person name="Nagy L.G."/>
        </authorList>
    </citation>
    <scope>NUCLEOTIDE SEQUENCE [LARGE SCALE GENOMIC DNA]</scope>
    <source>
        <strain evidence="5">C18/9</strain>
    </source>
</reference>
<dbReference type="Pfam" id="PF20153">
    <property type="entry name" value="DUF6535"/>
    <property type="match status" value="1"/>
</dbReference>
<dbReference type="EMBL" id="FUEG01000001">
    <property type="protein sequence ID" value="SJK98276.1"/>
    <property type="molecule type" value="Genomic_DNA"/>
</dbReference>
<feature type="transmembrane region" description="Helical" evidence="2">
    <location>
        <begin position="154"/>
        <end position="172"/>
    </location>
</feature>
<name>A0A284QP87_ARMOS</name>
<feature type="transmembrane region" description="Helical" evidence="2">
    <location>
        <begin position="239"/>
        <end position="264"/>
    </location>
</feature>
<keyword evidence="2" id="KW-0812">Transmembrane</keyword>
<dbReference type="AlphaFoldDB" id="A0A284QP87"/>
<evidence type="ECO:0000313" key="5">
    <source>
        <dbReference type="Proteomes" id="UP000219338"/>
    </source>
</evidence>
<protein>
    <recommendedName>
        <fullName evidence="3">DUF6535 domain-containing protein</fullName>
    </recommendedName>
</protein>
<organism evidence="4 5">
    <name type="scientific">Armillaria ostoyae</name>
    <name type="common">Armillaria root rot fungus</name>
    <dbReference type="NCBI Taxonomy" id="47428"/>
    <lineage>
        <taxon>Eukaryota</taxon>
        <taxon>Fungi</taxon>
        <taxon>Dikarya</taxon>
        <taxon>Basidiomycota</taxon>
        <taxon>Agaricomycotina</taxon>
        <taxon>Agaricomycetes</taxon>
        <taxon>Agaricomycetidae</taxon>
        <taxon>Agaricales</taxon>
        <taxon>Marasmiineae</taxon>
        <taxon>Physalacriaceae</taxon>
        <taxon>Armillaria</taxon>
    </lineage>
</organism>
<evidence type="ECO:0000259" key="3">
    <source>
        <dbReference type="Pfam" id="PF20153"/>
    </source>
</evidence>
<feature type="domain" description="DUF6535" evidence="3">
    <location>
        <begin position="53"/>
        <end position="233"/>
    </location>
</feature>
<keyword evidence="2" id="KW-1133">Transmembrane helix</keyword>
<dbReference type="OrthoDB" id="10452589at2759"/>